<feature type="compositionally biased region" description="Acidic residues" evidence="1">
    <location>
        <begin position="289"/>
        <end position="308"/>
    </location>
</feature>
<sequence length="935" mass="106120">MKAQLEKKSGILNYFKPLKEKNLNNETKESPRKKHKQRIEALPKKSPQKSAPPIVEIISSSESEQEPEILTKRRVSPRKSLNSTLPDVNGIDLESKNNETNQKSPRKKSQKKEEQIPEPEIAADSSNSKKRKASRLESIVEDEKSTLSPRRRSSRIKRIEDEKPPEPDSPPNPVSPPRKREKLDPKISLKISKTPKSRRASAPSSSKIVSKSSKKSKRPDPNRIRSGSTFSSDSFTSSSEEDEPPKDGLKKLMKRSNNTPRKTPQKTSKNHQKASKKPSKASKSQPDVIEIDESDAESPVEIISDSEIDEHRSRNPRPANLDRDLDLKIAARMKKAECELIIDDENIDSILAEIQALNKNMDVQEHWKRVSNQGVSDESDILQFTKLYQPVKVADFIGGNESDKNRVASWMYDWRRLADKRKQSQSSKTQESSSAGSGKEKKKTKTSSSRRDDSESSDDDYEDVEKETVSKTVFLFGNSGVGKSAFVHACASEYNFQVIEVQPGTERCGSVLRETLSEATQSERLQKKNAMQSFFKSTKDKIEESKSESKDTLIYFSSVDLLFSEDEGFWRALKSFIDKTKVPIIFSAESIEANSGLNPEKENLDAEEQQKCIEVALDEMNKKDIVSIMRLISLDKGYYLSQENAINIANYCHSYRQCLLMLQLWSCAYPAPNSSPVNDLCGIQKDEESDSFTSLALYNRGNREKLAPFYHSGVRFIAVNRWKLLDAGARMRELNKCSSVEEDENIYKLRRFTSVMSLLDRKSCNPQETWSSAKSDTLHSTSRKAPVDSNRHLPLQQEIQCYLETATLQSSLISERLALSSFEKEFHFTKPLPKEKAITSSSVDKKLLDYQNQVDGTCWAYPNYYSIGLNRFATDIIPAVAHIHREYKESGETNSRGSRRRGGGVDYLHTKGLNWDTHDRDFLSRPFPHVLKKEA</sequence>
<dbReference type="Gene3D" id="3.40.50.300">
    <property type="entry name" value="P-loop containing nucleotide triphosphate hydrolases"/>
    <property type="match status" value="1"/>
</dbReference>
<dbReference type="GO" id="GO:0005634">
    <property type="term" value="C:nucleus"/>
    <property type="evidence" value="ECO:0007669"/>
    <property type="project" value="TreeGrafter"/>
</dbReference>
<feature type="compositionally biased region" description="Basic residues" evidence="1">
    <location>
        <begin position="268"/>
        <end position="280"/>
    </location>
</feature>
<feature type="compositionally biased region" description="Polar residues" evidence="1">
    <location>
        <begin position="766"/>
        <end position="780"/>
    </location>
</feature>
<proteinExistence type="predicted"/>
<name>E4XAS9_OIKDI</name>
<protein>
    <recommendedName>
        <fullName evidence="4">ATPase AAA-type core domain-containing protein</fullName>
    </recommendedName>
</protein>
<feature type="region of interest" description="Disordered" evidence="1">
    <location>
        <begin position="1"/>
        <end position="320"/>
    </location>
</feature>
<feature type="compositionally biased region" description="Pro residues" evidence="1">
    <location>
        <begin position="167"/>
        <end position="176"/>
    </location>
</feature>
<dbReference type="PANTHER" id="PTHR23389">
    <property type="entry name" value="CHROMOSOME TRANSMISSION FIDELITY FACTOR 18"/>
    <property type="match status" value="1"/>
</dbReference>
<evidence type="ECO:0008006" key="4">
    <source>
        <dbReference type="Google" id="ProtNLM"/>
    </source>
</evidence>
<accession>E4XAS9</accession>
<feature type="compositionally biased region" description="Basic and acidic residues" evidence="1">
    <location>
        <begin position="157"/>
        <end position="166"/>
    </location>
</feature>
<feature type="compositionally biased region" description="Low complexity" evidence="1">
    <location>
        <begin position="424"/>
        <end position="437"/>
    </location>
</feature>
<evidence type="ECO:0000313" key="3">
    <source>
        <dbReference type="Proteomes" id="UP000001307"/>
    </source>
</evidence>
<dbReference type="SUPFAM" id="SSF52540">
    <property type="entry name" value="P-loop containing nucleoside triphosphate hydrolases"/>
    <property type="match status" value="1"/>
</dbReference>
<dbReference type="PANTHER" id="PTHR23389:SF21">
    <property type="entry name" value="ATPASE FAMILY AAA DOMAIN-CONTAINING PROTEIN 5"/>
    <property type="match status" value="1"/>
</dbReference>
<dbReference type="OrthoDB" id="9996895at2759"/>
<keyword evidence="3" id="KW-1185">Reference proteome</keyword>
<gene>
    <name evidence="2" type="ORF">GSOID_T00005191001</name>
</gene>
<feature type="compositionally biased region" description="Low complexity" evidence="1">
    <location>
        <begin position="228"/>
        <end position="238"/>
    </location>
</feature>
<feature type="region of interest" description="Disordered" evidence="1">
    <location>
        <begin position="766"/>
        <end position="788"/>
    </location>
</feature>
<evidence type="ECO:0000313" key="2">
    <source>
        <dbReference type="EMBL" id="CBY08610.1"/>
    </source>
</evidence>
<feature type="compositionally biased region" description="Basic and acidic residues" evidence="1">
    <location>
        <begin position="17"/>
        <end position="30"/>
    </location>
</feature>
<dbReference type="InterPro" id="IPR027417">
    <property type="entry name" value="P-loop_NTPase"/>
</dbReference>
<dbReference type="Proteomes" id="UP000001307">
    <property type="component" value="Unassembled WGS sequence"/>
</dbReference>
<evidence type="ECO:0000256" key="1">
    <source>
        <dbReference type="SAM" id="MobiDB-lite"/>
    </source>
</evidence>
<dbReference type="EMBL" id="FN653032">
    <property type="protein sequence ID" value="CBY08610.1"/>
    <property type="molecule type" value="Genomic_DNA"/>
</dbReference>
<reference evidence="2" key="1">
    <citation type="journal article" date="2010" name="Science">
        <title>Plasticity of animal genome architecture unmasked by rapid evolution of a pelagic tunicate.</title>
        <authorList>
            <person name="Denoeud F."/>
            <person name="Henriet S."/>
            <person name="Mungpakdee S."/>
            <person name="Aury J.M."/>
            <person name="Da Silva C."/>
            <person name="Brinkmann H."/>
            <person name="Mikhaleva J."/>
            <person name="Olsen L.C."/>
            <person name="Jubin C."/>
            <person name="Canestro C."/>
            <person name="Bouquet J.M."/>
            <person name="Danks G."/>
            <person name="Poulain J."/>
            <person name="Campsteijn C."/>
            <person name="Adamski M."/>
            <person name="Cross I."/>
            <person name="Yadetie F."/>
            <person name="Muffato M."/>
            <person name="Louis A."/>
            <person name="Butcher S."/>
            <person name="Tsagkogeorga G."/>
            <person name="Konrad A."/>
            <person name="Singh S."/>
            <person name="Jensen M.F."/>
            <person name="Cong E.H."/>
            <person name="Eikeseth-Otteraa H."/>
            <person name="Noel B."/>
            <person name="Anthouard V."/>
            <person name="Porcel B.M."/>
            <person name="Kachouri-Lafond R."/>
            <person name="Nishino A."/>
            <person name="Ugolini M."/>
            <person name="Chourrout P."/>
            <person name="Nishida H."/>
            <person name="Aasland R."/>
            <person name="Huzurbazar S."/>
            <person name="Westhof E."/>
            <person name="Delsuc F."/>
            <person name="Lehrach H."/>
            <person name="Reinhardt R."/>
            <person name="Weissenbach J."/>
            <person name="Roy S.W."/>
            <person name="Artiguenave F."/>
            <person name="Postlethwait J.H."/>
            <person name="Manak J.R."/>
            <person name="Thompson E.M."/>
            <person name="Jaillon O."/>
            <person name="Du Pasquier L."/>
            <person name="Boudinot P."/>
            <person name="Liberles D.A."/>
            <person name="Volff J.N."/>
            <person name="Philippe H."/>
            <person name="Lenhard B."/>
            <person name="Roest Crollius H."/>
            <person name="Wincker P."/>
            <person name="Chourrout D."/>
        </authorList>
    </citation>
    <scope>NUCLEOTIDE SEQUENCE [LARGE SCALE GENOMIC DNA]</scope>
</reference>
<dbReference type="AlphaFoldDB" id="E4XAS9"/>
<feature type="compositionally biased region" description="Low complexity" evidence="1">
    <location>
        <begin position="200"/>
        <end position="211"/>
    </location>
</feature>
<feature type="compositionally biased region" description="Low complexity" evidence="1">
    <location>
        <begin position="51"/>
        <end position="62"/>
    </location>
</feature>
<dbReference type="GO" id="GO:0003677">
    <property type="term" value="F:DNA binding"/>
    <property type="evidence" value="ECO:0007669"/>
    <property type="project" value="TreeGrafter"/>
</dbReference>
<feature type="region of interest" description="Disordered" evidence="1">
    <location>
        <begin position="421"/>
        <end position="463"/>
    </location>
</feature>
<feature type="compositionally biased region" description="Polar residues" evidence="1">
    <location>
        <begin position="255"/>
        <end position="267"/>
    </location>
</feature>
<dbReference type="InParanoid" id="E4XAS9"/>
<organism evidence="2">
    <name type="scientific">Oikopleura dioica</name>
    <name type="common">Tunicate</name>
    <dbReference type="NCBI Taxonomy" id="34765"/>
    <lineage>
        <taxon>Eukaryota</taxon>
        <taxon>Metazoa</taxon>
        <taxon>Chordata</taxon>
        <taxon>Tunicata</taxon>
        <taxon>Appendicularia</taxon>
        <taxon>Copelata</taxon>
        <taxon>Oikopleuridae</taxon>
        <taxon>Oikopleura</taxon>
    </lineage>
</organism>